<keyword evidence="3" id="KW-0285">Flavoprotein</keyword>
<dbReference type="GeneID" id="37272060"/>
<dbReference type="PANTHER" id="PTHR11552">
    <property type="entry name" value="GLUCOSE-METHANOL-CHOLINE GMC OXIDOREDUCTASE"/>
    <property type="match status" value="1"/>
</dbReference>
<dbReference type="Pfam" id="PF00732">
    <property type="entry name" value="GMC_oxred_N"/>
    <property type="match status" value="1"/>
</dbReference>
<dbReference type="Pfam" id="PF05199">
    <property type="entry name" value="GMC_oxred_C"/>
    <property type="match status" value="1"/>
</dbReference>
<dbReference type="InterPro" id="IPR012132">
    <property type="entry name" value="GMC_OxRdtase"/>
</dbReference>
<dbReference type="AlphaFoldDB" id="A0A316Z0N0"/>
<name>A0A316Z0N0_9BASI</name>
<accession>A0A316Z0N0</accession>
<evidence type="ECO:0000256" key="2">
    <source>
        <dbReference type="ARBA" id="ARBA00010790"/>
    </source>
</evidence>
<dbReference type="RefSeq" id="XP_025594777.1">
    <property type="nucleotide sequence ID" value="XM_025744516.1"/>
</dbReference>
<evidence type="ECO:0000313" key="10">
    <source>
        <dbReference type="EMBL" id="PWN94498.1"/>
    </source>
</evidence>
<evidence type="ECO:0000256" key="8">
    <source>
        <dbReference type="SAM" id="MobiDB-lite"/>
    </source>
</evidence>
<comment type="cofactor">
    <cofactor evidence="1 7">
        <name>FAD</name>
        <dbReference type="ChEBI" id="CHEBI:57692"/>
    </cofactor>
</comment>
<evidence type="ECO:0000256" key="6">
    <source>
        <dbReference type="PIRSR" id="PIRSR000137-1"/>
    </source>
</evidence>
<evidence type="ECO:0000256" key="3">
    <source>
        <dbReference type="ARBA" id="ARBA00022630"/>
    </source>
</evidence>
<dbReference type="InterPro" id="IPR007867">
    <property type="entry name" value="GMC_OxRtase_C"/>
</dbReference>
<evidence type="ECO:0000256" key="4">
    <source>
        <dbReference type="ARBA" id="ARBA00022827"/>
    </source>
</evidence>
<dbReference type="EMBL" id="KZ819312">
    <property type="protein sequence ID" value="PWN94498.1"/>
    <property type="molecule type" value="Genomic_DNA"/>
</dbReference>
<dbReference type="SUPFAM" id="SSF54373">
    <property type="entry name" value="FAD-linked reductases, C-terminal domain"/>
    <property type="match status" value="1"/>
</dbReference>
<dbReference type="GO" id="GO:0050660">
    <property type="term" value="F:flavin adenine dinucleotide binding"/>
    <property type="evidence" value="ECO:0007669"/>
    <property type="project" value="InterPro"/>
</dbReference>
<dbReference type="GO" id="GO:0016614">
    <property type="term" value="F:oxidoreductase activity, acting on CH-OH group of donors"/>
    <property type="evidence" value="ECO:0007669"/>
    <property type="project" value="InterPro"/>
</dbReference>
<gene>
    <name evidence="10" type="ORF">FA09DRAFT_341965</name>
</gene>
<keyword evidence="4 7" id="KW-0274">FAD</keyword>
<comment type="similarity">
    <text evidence="2">Belongs to the GMC oxidoreductase family.</text>
</comment>
<feature type="binding site" evidence="7">
    <location>
        <begin position="110"/>
        <end position="113"/>
    </location>
    <ligand>
        <name>FAD</name>
        <dbReference type="ChEBI" id="CHEBI:57692"/>
    </ligand>
</feature>
<dbReference type="Proteomes" id="UP000245946">
    <property type="component" value="Unassembled WGS sequence"/>
</dbReference>
<feature type="active site" description="Proton acceptor" evidence="6">
    <location>
        <position position="594"/>
    </location>
</feature>
<feature type="region of interest" description="Disordered" evidence="8">
    <location>
        <begin position="149"/>
        <end position="168"/>
    </location>
</feature>
<evidence type="ECO:0000256" key="1">
    <source>
        <dbReference type="ARBA" id="ARBA00001974"/>
    </source>
</evidence>
<dbReference type="InterPro" id="IPR000172">
    <property type="entry name" value="GMC_OxRdtase_N"/>
</dbReference>
<proteinExistence type="inferred from homology"/>
<reference evidence="10 11" key="1">
    <citation type="journal article" date="2018" name="Mol. Biol. Evol.">
        <title>Broad Genomic Sampling Reveals a Smut Pathogenic Ancestry of the Fungal Clade Ustilaginomycotina.</title>
        <authorList>
            <person name="Kijpornyongpan T."/>
            <person name="Mondo S.J."/>
            <person name="Barry K."/>
            <person name="Sandor L."/>
            <person name="Lee J."/>
            <person name="Lipzen A."/>
            <person name="Pangilinan J."/>
            <person name="LaButti K."/>
            <person name="Hainaut M."/>
            <person name="Henrissat B."/>
            <person name="Grigoriev I.V."/>
            <person name="Spatafora J.W."/>
            <person name="Aime M.C."/>
        </authorList>
    </citation>
    <scope>NUCLEOTIDE SEQUENCE [LARGE SCALE GENOMIC DNA]</scope>
    <source>
        <strain evidence="10 11">MCA 4186</strain>
    </source>
</reference>
<feature type="compositionally biased region" description="Basic and acidic residues" evidence="8">
    <location>
        <begin position="155"/>
        <end position="168"/>
    </location>
</feature>
<evidence type="ECO:0000256" key="5">
    <source>
        <dbReference type="ARBA" id="ARBA00023002"/>
    </source>
</evidence>
<dbReference type="PANTHER" id="PTHR11552:SF201">
    <property type="entry name" value="GLUCOSE-METHANOL-CHOLINE OXIDOREDUCTASE N-TERMINAL DOMAIN-CONTAINING PROTEIN"/>
    <property type="match status" value="1"/>
</dbReference>
<organism evidence="10 11">
    <name type="scientific">Tilletiopsis washingtonensis</name>
    <dbReference type="NCBI Taxonomy" id="58919"/>
    <lineage>
        <taxon>Eukaryota</taxon>
        <taxon>Fungi</taxon>
        <taxon>Dikarya</taxon>
        <taxon>Basidiomycota</taxon>
        <taxon>Ustilaginomycotina</taxon>
        <taxon>Exobasidiomycetes</taxon>
        <taxon>Entylomatales</taxon>
        <taxon>Entylomatales incertae sedis</taxon>
        <taxon>Tilletiopsis</taxon>
    </lineage>
</organism>
<dbReference type="SUPFAM" id="SSF51905">
    <property type="entry name" value="FAD/NAD(P)-binding domain"/>
    <property type="match status" value="1"/>
</dbReference>
<dbReference type="Gene3D" id="3.30.560.10">
    <property type="entry name" value="Glucose Oxidase, domain 3"/>
    <property type="match status" value="1"/>
</dbReference>
<feature type="domain" description="Glucose-methanol-choline oxidoreductase N-terminal" evidence="9">
    <location>
        <begin position="294"/>
        <end position="308"/>
    </location>
</feature>
<dbReference type="OrthoDB" id="269227at2759"/>
<feature type="active site" description="Proton donor" evidence="6">
    <location>
        <position position="551"/>
    </location>
</feature>
<keyword evidence="11" id="KW-1185">Reference proteome</keyword>
<evidence type="ECO:0000256" key="7">
    <source>
        <dbReference type="PIRSR" id="PIRSR000137-2"/>
    </source>
</evidence>
<dbReference type="PROSITE" id="PS00624">
    <property type="entry name" value="GMC_OXRED_2"/>
    <property type="match status" value="1"/>
</dbReference>
<protein>
    <submittedName>
        <fullName evidence="10">Alcohol oxidase</fullName>
    </submittedName>
</protein>
<evidence type="ECO:0000313" key="11">
    <source>
        <dbReference type="Proteomes" id="UP000245946"/>
    </source>
</evidence>
<feature type="binding site" evidence="7">
    <location>
        <position position="102"/>
    </location>
    <ligand>
        <name>FAD</name>
        <dbReference type="ChEBI" id="CHEBI:57692"/>
    </ligand>
</feature>
<sequence>MTDASPARPTNATLADVAGKSFDYVVVGGGTAGLAVAARLSENPDITVAVLEAGQWRPDCPLINTPAAITQPFKKETHDWCLSTTPQKSAGGRVVDWPRGRVLGGSSALNYLVHQRGHRREFEDIAALGNPGWDWESILPYYAKSVTAAPPHPSAAEKHKEHHTHAGLEKGSGPIHTSFPQWYAPSQAAWYRALAAEGVHSNASSQNGANKGAWTSAATINEANGKRSYATAYYEAAKDLPNFKVLTGVLVTRVQLDKEGGEMKATGVVFELDEGKAGEEHVVSVGKEVVLSAGAIQTPQLLELSGIGDKAVLDAAGITQLVDLPGVGTNLSEHIYIASSYELSDRDKGQETWDHLRNPSFAEIQMKLHTGESHNRGMFSSFISGFTYLGLDDFLGAEEKQKLLKDIDATDQTGWTQGMKDVHAAQRARLDDDSVPSLEQIYCPGYFASAASAGGPKPDTAYATILTALQHPWSRGTIHITSKDPRAKPAIDPKYFSSSPDLTIMTKGMAFSDKVMSHLGKRVVARQDPPPDSSAEEIEAYVHNHFQTTYHHLATASMLPRAKGGVVDHELRVHGVRGLRVADASVIPLQLSAHIQATVYAIGERAAELLQKA</sequence>
<keyword evidence="5" id="KW-0560">Oxidoreductase</keyword>
<evidence type="ECO:0000259" key="9">
    <source>
        <dbReference type="PROSITE" id="PS00624"/>
    </source>
</evidence>
<dbReference type="PIRSF" id="PIRSF000137">
    <property type="entry name" value="Alcohol_oxidase"/>
    <property type="match status" value="1"/>
</dbReference>
<dbReference type="Gene3D" id="3.50.50.60">
    <property type="entry name" value="FAD/NAD(P)-binding domain"/>
    <property type="match status" value="1"/>
</dbReference>
<dbReference type="InterPro" id="IPR036188">
    <property type="entry name" value="FAD/NAD-bd_sf"/>
</dbReference>
<dbReference type="STRING" id="58919.A0A316Z0N0"/>
<feature type="binding site" evidence="7">
    <location>
        <position position="251"/>
    </location>
    <ligand>
        <name>FAD</name>
        <dbReference type="ChEBI" id="CHEBI:57692"/>
    </ligand>
</feature>